<dbReference type="OrthoDB" id="10259639at2759"/>
<comment type="similarity">
    <text evidence="1">Belongs to the ATG101 family.</text>
</comment>
<dbReference type="EnsemblMetazoa" id="CLYHEMT008785.1">
    <property type="protein sequence ID" value="CLYHEMP008785.1"/>
    <property type="gene ID" value="CLYHEMG008785"/>
</dbReference>
<dbReference type="GeneID" id="136797748"/>
<sequence>MNARSQVFEFSAELCQVEEVVCSFLHTLLFHRSTGKFHYQKEGSYTVGTIGYEDVDCHFIDCSYVRCSSEKLNKTVLSYAKQFKDALKNMESHRSGQVSFEFYQKRKNPWPFPTESIPWEMWVLKINIVTVTNDVDRVALREKLTDAVCEKIRVICEIINKPDYIPKMPNEPDLTNIFDNQYTDVQPYLHKFHFQTSEHASDTSVGNTMRRLIKDTFNY</sequence>
<dbReference type="GO" id="GO:0019901">
    <property type="term" value="F:protein kinase binding"/>
    <property type="evidence" value="ECO:0007669"/>
    <property type="project" value="TreeGrafter"/>
</dbReference>
<organism evidence="4 5">
    <name type="scientific">Clytia hemisphaerica</name>
    <dbReference type="NCBI Taxonomy" id="252671"/>
    <lineage>
        <taxon>Eukaryota</taxon>
        <taxon>Metazoa</taxon>
        <taxon>Cnidaria</taxon>
        <taxon>Hydrozoa</taxon>
        <taxon>Hydroidolina</taxon>
        <taxon>Leptothecata</taxon>
        <taxon>Obeliida</taxon>
        <taxon>Clytiidae</taxon>
        <taxon>Clytia</taxon>
    </lineage>
</organism>
<evidence type="ECO:0000313" key="4">
    <source>
        <dbReference type="EnsemblMetazoa" id="CLYHEMP008785.1"/>
    </source>
</evidence>
<dbReference type="PANTHER" id="PTHR13292">
    <property type="entry name" value="AUTOPHAGY-RELATED PROTEIN 101"/>
    <property type="match status" value="1"/>
</dbReference>
<name>A0A7M5VEK2_9CNID</name>
<dbReference type="GO" id="GO:0000045">
    <property type="term" value="P:autophagosome assembly"/>
    <property type="evidence" value="ECO:0007669"/>
    <property type="project" value="TreeGrafter"/>
</dbReference>
<evidence type="ECO:0000256" key="1">
    <source>
        <dbReference type="ARBA" id="ARBA00007130"/>
    </source>
</evidence>
<dbReference type="InterPro" id="IPR012445">
    <property type="entry name" value="ATG101"/>
</dbReference>
<dbReference type="GO" id="GO:1990316">
    <property type="term" value="C:Atg1/ULK1 kinase complex"/>
    <property type="evidence" value="ECO:0007669"/>
    <property type="project" value="TreeGrafter"/>
</dbReference>
<dbReference type="PANTHER" id="PTHR13292:SF0">
    <property type="entry name" value="AUTOPHAGY-RELATED PROTEIN 101"/>
    <property type="match status" value="1"/>
</dbReference>
<dbReference type="RefSeq" id="XP_066910440.1">
    <property type="nucleotide sequence ID" value="XM_067054339.1"/>
</dbReference>
<dbReference type="Proteomes" id="UP000594262">
    <property type="component" value="Unplaced"/>
</dbReference>
<evidence type="ECO:0000256" key="2">
    <source>
        <dbReference type="ARBA" id="ARBA00018874"/>
    </source>
</evidence>
<keyword evidence="5" id="KW-1185">Reference proteome</keyword>
<dbReference type="AlphaFoldDB" id="A0A7M5VEK2"/>
<evidence type="ECO:0000256" key="3">
    <source>
        <dbReference type="ARBA" id="ARBA00023006"/>
    </source>
</evidence>
<protein>
    <recommendedName>
        <fullName evidence="2">Autophagy-related protein 101</fullName>
    </recommendedName>
</protein>
<dbReference type="Pfam" id="PF07855">
    <property type="entry name" value="ATG101"/>
    <property type="match status" value="1"/>
</dbReference>
<dbReference type="GO" id="GO:0000407">
    <property type="term" value="C:phagophore assembly site"/>
    <property type="evidence" value="ECO:0007669"/>
    <property type="project" value="TreeGrafter"/>
</dbReference>
<evidence type="ECO:0000313" key="5">
    <source>
        <dbReference type="Proteomes" id="UP000594262"/>
    </source>
</evidence>
<keyword evidence="3" id="KW-0072">Autophagy</keyword>
<reference evidence="4" key="1">
    <citation type="submission" date="2021-01" db="UniProtKB">
        <authorList>
            <consortium name="EnsemblMetazoa"/>
        </authorList>
    </citation>
    <scope>IDENTIFICATION</scope>
</reference>
<proteinExistence type="inferred from homology"/>
<accession>A0A7M5VEK2</accession>